<evidence type="ECO:0000313" key="1">
    <source>
        <dbReference type="EMBL" id="PIT06547.1"/>
    </source>
</evidence>
<proteinExistence type="predicted"/>
<evidence type="ECO:0008006" key="3">
    <source>
        <dbReference type="Google" id="ProtNLM"/>
    </source>
</evidence>
<gene>
    <name evidence="1" type="ORF">TSA1_36345</name>
</gene>
<reference evidence="1 2" key="1">
    <citation type="submission" date="2015-06" db="EMBL/GenBank/DDBJ databases">
        <title>Comparative genome analysis of nirS-carrying Bradyrhizobium sp. strains.</title>
        <authorList>
            <person name="Ishii S."/>
            <person name="Jang J."/>
            <person name="Nishizawa T."/>
            <person name="Senoo K."/>
        </authorList>
    </citation>
    <scope>NUCLEOTIDE SEQUENCE [LARGE SCALE GENOMIC DNA]</scope>
    <source>
        <strain evidence="1 2">TSA1</strain>
    </source>
</reference>
<name>A0A2N9WJQ3_9BRAD</name>
<dbReference type="AlphaFoldDB" id="A0A2N9WJQ3"/>
<protein>
    <recommendedName>
        <fullName evidence="3">CopG family transcriptional regulator</fullName>
    </recommendedName>
</protein>
<evidence type="ECO:0000313" key="2">
    <source>
        <dbReference type="Proteomes" id="UP000228930"/>
    </source>
</evidence>
<keyword evidence="2" id="KW-1185">Reference proteome</keyword>
<comment type="caution">
    <text evidence="1">The sequence shown here is derived from an EMBL/GenBank/DDBJ whole genome shotgun (WGS) entry which is preliminary data.</text>
</comment>
<dbReference type="Proteomes" id="UP000228930">
    <property type="component" value="Unassembled WGS sequence"/>
</dbReference>
<dbReference type="RefSeq" id="WP_100180705.1">
    <property type="nucleotide sequence ID" value="NZ_LFJC01000003.1"/>
</dbReference>
<dbReference type="EMBL" id="LFJC01000003">
    <property type="protein sequence ID" value="PIT06547.1"/>
    <property type="molecule type" value="Genomic_DNA"/>
</dbReference>
<organism evidence="1 2">
    <name type="scientific">Bradyrhizobium nitroreducens</name>
    <dbReference type="NCBI Taxonomy" id="709803"/>
    <lineage>
        <taxon>Bacteria</taxon>
        <taxon>Pseudomonadati</taxon>
        <taxon>Pseudomonadota</taxon>
        <taxon>Alphaproteobacteria</taxon>
        <taxon>Hyphomicrobiales</taxon>
        <taxon>Nitrobacteraceae</taxon>
        <taxon>Bradyrhizobium</taxon>
    </lineage>
</organism>
<sequence length="72" mass="8217">MKDEYDFSTAARGKFFRKDAHLVPPVHLEPEVLTYLSDLAETQGTSLSHLVNTLLKEDIERLDAEKQHAPRP</sequence>
<accession>A0A2N9WJQ3</accession>